<dbReference type="OrthoDB" id="10567187at2759"/>
<evidence type="ECO:0000313" key="2">
    <source>
        <dbReference type="Proteomes" id="UP000803844"/>
    </source>
</evidence>
<gene>
    <name evidence="1" type="ORF">M406DRAFT_326487</name>
</gene>
<keyword evidence="2" id="KW-1185">Reference proteome</keyword>
<dbReference type="RefSeq" id="XP_040782048.1">
    <property type="nucleotide sequence ID" value="XM_040920091.1"/>
</dbReference>
<proteinExistence type="predicted"/>
<evidence type="ECO:0000313" key="1">
    <source>
        <dbReference type="EMBL" id="KAF3771087.1"/>
    </source>
</evidence>
<comment type="caution">
    <text evidence="1">The sequence shown here is derived from an EMBL/GenBank/DDBJ whole genome shotgun (WGS) entry which is preliminary data.</text>
</comment>
<dbReference type="GeneID" id="63837220"/>
<reference evidence="1" key="1">
    <citation type="journal article" date="2020" name="Phytopathology">
        <title>Genome sequence of the chestnut blight fungus Cryphonectria parasitica EP155: A fundamental resource for an archetypical invasive plant pathogen.</title>
        <authorList>
            <person name="Crouch J.A."/>
            <person name="Dawe A."/>
            <person name="Aerts A."/>
            <person name="Barry K."/>
            <person name="Churchill A.C.L."/>
            <person name="Grimwood J."/>
            <person name="Hillman B."/>
            <person name="Milgroom M.G."/>
            <person name="Pangilinan J."/>
            <person name="Smith M."/>
            <person name="Salamov A."/>
            <person name="Schmutz J."/>
            <person name="Yadav J."/>
            <person name="Grigoriev I.V."/>
            <person name="Nuss D."/>
        </authorList>
    </citation>
    <scope>NUCLEOTIDE SEQUENCE</scope>
    <source>
        <strain evidence="1">EP155</strain>
    </source>
</reference>
<dbReference type="EMBL" id="MU032344">
    <property type="protein sequence ID" value="KAF3771087.1"/>
    <property type="molecule type" value="Genomic_DNA"/>
</dbReference>
<name>A0A9P4YE31_CRYP1</name>
<dbReference type="Proteomes" id="UP000803844">
    <property type="component" value="Unassembled WGS sequence"/>
</dbReference>
<sequence length="199" mass="21808">MDTDANRMTGPDKWEAIINEHIVLAKRCQTTSFHDAPEKLFPHASLEPPQVDTSTNTSPINLKLIDLHRDTVRAGRKAYGKFHAVIEGLKTERPKEDAWEDKIGSAAIIAKDKMVGILDKMVDGGKGVLRDISDESAQVENAKYLNFCVNGRKGGQQRVWTALETAGRNVDEAEAAALRWVAGRETTAIIPSSISTSPS</sequence>
<protein>
    <submittedName>
        <fullName evidence="1">Uncharacterized protein</fullName>
    </submittedName>
</protein>
<accession>A0A9P4YE31</accession>
<organism evidence="1 2">
    <name type="scientific">Cryphonectria parasitica (strain ATCC 38755 / EP155)</name>
    <dbReference type="NCBI Taxonomy" id="660469"/>
    <lineage>
        <taxon>Eukaryota</taxon>
        <taxon>Fungi</taxon>
        <taxon>Dikarya</taxon>
        <taxon>Ascomycota</taxon>
        <taxon>Pezizomycotina</taxon>
        <taxon>Sordariomycetes</taxon>
        <taxon>Sordariomycetidae</taxon>
        <taxon>Diaporthales</taxon>
        <taxon>Cryphonectriaceae</taxon>
        <taxon>Cryphonectria-Endothia species complex</taxon>
        <taxon>Cryphonectria</taxon>
    </lineage>
</organism>
<dbReference type="AlphaFoldDB" id="A0A9P4YE31"/>